<organism evidence="16">
    <name type="scientific">OCS116 cluster bacterium</name>
    <dbReference type="NCBI Taxonomy" id="2030921"/>
    <lineage>
        <taxon>Bacteria</taxon>
        <taxon>Pseudomonadati</taxon>
        <taxon>Pseudomonadota</taxon>
        <taxon>Alphaproteobacteria</taxon>
        <taxon>OCS116 cluster</taxon>
    </lineage>
</organism>
<evidence type="ECO:0000256" key="9">
    <source>
        <dbReference type="ARBA" id="ARBA00022989"/>
    </source>
</evidence>
<feature type="transmembrane region" description="Helical" evidence="14">
    <location>
        <begin position="128"/>
        <end position="146"/>
    </location>
</feature>
<dbReference type="PIRSF" id="PIRSF004638">
    <property type="entry name" value="UCP004638"/>
    <property type="match status" value="1"/>
</dbReference>
<comment type="pathway">
    <text evidence="2 14 15">Porphyrin-containing compound metabolism; protoporphyrin-IX biosynthesis; protoporphyrin-IX from protoporphyrinogen-IX: step 1/1.</text>
</comment>
<keyword evidence="11 14" id="KW-0408">Iron</keyword>
<accession>A0A2A4YTU2</accession>
<feature type="binding site" description="axial binding residue" evidence="14">
    <location>
        <position position="15"/>
    </location>
    <ligand>
        <name>heme</name>
        <dbReference type="ChEBI" id="CHEBI:30413"/>
    </ligand>
    <ligandPart>
        <name>Fe</name>
        <dbReference type="ChEBI" id="CHEBI:18248"/>
    </ligandPart>
</feature>
<evidence type="ECO:0000256" key="7">
    <source>
        <dbReference type="ARBA" id="ARBA00022692"/>
    </source>
</evidence>
<dbReference type="GO" id="GO:0006782">
    <property type="term" value="P:protoporphyrinogen IX biosynthetic process"/>
    <property type="evidence" value="ECO:0007669"/>
    <property type="project" value="UniProtKB-UniRule"/>
</dbReference>
<keyword evidence="9 14" id="KW-1133">Transmembrane helix</keyword>
<protein>
    <recommendedName>
        <fullName evidence="4 14">Protoporphyrinogen IX oxidase</fullName>
        <shortName evidence="14">PPO</shortName>
        <ecNumber evidence="14 15">1.3.99.-</ecNumber>
    </recommendedName>
</protein>
<dbReference type="Pfam" id="PF03653">
    <property type="entry name" value="UPF0093"/>
    <property type="match status" value="1"/>
</dbReference>
<keyword evidence="7 14" id="KW-0812">Transmembrane</keyword>
<keyword evidence="6 14" id="KW-0349">Heme</keyword>
<evidence type="ECO:0000256" key="11">
    <source>
        <dbReference type="ARBA" id="ARBA00023004"/>
    </source>
</evidence>
<comment type="function">
    <text evidence="14 15">Catalyzes the oxidation of protoporphyrinogen IX to protoporphyrin IX.</text>
</comment>
<proteinExistence type="inferred from homology"/>
<feature type="transmembrane region" description="Helical" evidence="14">
    <location>
        <begin position="12"/>
        <end position="30"/>
    </location>
</feature>
<feature type="transmembrane region" description="Helical" evidence="14">
    <location>
        <begin position="88"/>
        <end position="107"/>
    </location>
</feature>
<keyword evidence="12 14" id="KW-0472">Membrane</keyword>
<evidence type="ECO:0000313" key="16">
    <source>
        <dbReference type="EMBL" id="PCI97737.1"/>
    </source>
</evidence>
<keyword evidence="10 14" id="KW-0560">Oxidoreductase</keyword>
<evidence type="ECO:0000256" key="13">
    <source>
        <dbReference type="ARBA" id="ARBA00048390"/>
    </source>
</evidence>
<dbReference type="EMBL" id="NVUS01000027">
    <property type="protein sequence ID" value="PCI97737.1"/>
    <property type="molecule type" value="Genomic_DNA"/>
</dbReference>
<dbReference type="PANTHER" id="PTHR40255">
    <property type="entry name" value="UPF0093 MEMBRANE PROTEIN SLR1790"/>
    <property type="match status" value="1"/>
</dbReference>
<reference key="1">
    <citation type="submission" date="2017-08" db="EMBL/GenBank/DDBJ databases">
        <title>A dynamic microbial community with high functional redundancy inhabits the cold, oxic subseafloor aquifer.</title>
        <authorList>
            <person name="Tully B.J."/>
            <person name="Wheat C.G."/>
            <person name="Glazer B.T."/>
            <person name="Huber J.A."/>
        </authorList>
    </citation>
    <scope>NUCLEOTIDE SEQUENCE [LARGE SCALE GENOMIC DNA]</scope>
</reference>
<keyword evidence="5 14" id="KW-1003">Cell membrane</keyword>
<evidence type="ECO:0000256" key="10">
    <source>
        <dbReference type="ARBA" id="ARBA00023002"/>
    </source>
</evidence>
<keyword evidence="8 14" id="KW-0479">Metal-binding</keyword>
<dbReference type="GO" id="GO:0005886">
    <property type="term" value="C:plasma membrane"/>
    <property type="evidence" value="ECO:0007669"/>
    <property type="project" value="UniProtKB-SubCell"/>
</dbReference>
<comment type="subcellular location">
    <subcellularLocation>
        <location evidence="1 14">Cell membrane</location>
        <topology evidence="1 14">Multi-pass membrane protein</topology>
    </subcellularLocation>
</comment>
<evidence type="ECO:0000256" key="14">
    <source>
        <dbReference type="HAMAP-Rule" id="MF_02239"/>
    </source>
</evidence>
<dbReference type="GO" id="GO:0070818">
    <property type="term" value="F:protoporphyrinogen oxidase activity"/>
    <property type="evidence" value="ECO:0007669"/>
    <property type="project" value="UniProtKB-UniRule"/>
</dbReference>
<dbReference type="AlphaFoldDB" id="A0A2A4YTU2"/>
<dbReference type="HAMAP" id="MF_02239">
    <property type="entry name" value="HemJ"/>
    <property type="match status" value="1"/>
</dbReference>
<dbReference type="InterPro" id="IPR005265">
    <property type="entry name" value="HemJ-like"/>
</dbReference>
<reference evidence="16" key="2">
    <citation type="journal article" date="2018" name="ISME J.">
        <title>A dynamic microbial community with high functional redundancy inhabits the cold, oxic subseafloor aquifer.</title>
        <authorList>
            <person name="Tully B.J."/>
            <person name="Wheat C.G."/>
            <person name="Glazer B.T."/>
            <person name="Huber J.A."/>
        </authorList>
    </citation>
    <scope>NUCLEOTIDE SEQUENCE</scope>
    <source>
        <strain evidence="16">NORP83</strain>
    </source>
</reference>
<gene>
    <name evidence="16" type="ORF">COB13_15175</name>
</gene>
<dbReference type="NCBIfam" id="TIGR00701">
    <property type="entry name" value="protoporphyrinogen oxidase HemJ"/>
    <property type="match status" value="1"/>
</dbReference>
<comment type="subunit">
    <text evidence="14">Homodimer.</text>
</comment>
<evidence type="ECO:0000256" key="12">
    <source>
        <dbReference type="ARBA" id="ARBA00023136"/>
    </source>
</evidence>
<dbReference type="GO" id="GO:0046872">
    <property type="term" value="F:metal ion binding"/>
    <property type="evidence" value="ECO:0007669"/>
    <property type="project" value="UniProtKB-UniRule"/>
</dbReference>
<evidence type="ECO:0000256" key="6">
    <source>
        <dbReference type="ARBA" id="ARBA00022617"/>
    </source>
</evidence>
<evidence type="ECO:0000256" key="15">
    <source>
        <dbReference type="PIRNR" id="PIRNR004638"/>
    </source>
</evidence>
<comment type="catalytic activity">
    <reaction evidence="13 14 15">
        <text>protoporphyrinogen IX + 3 A = protoporphyrin IX + 3 AH2</text>
        <dbReference type="Rhea" id="RHEA:62000"/>
        <dbReference type="ChEBI" id="CHEBI:13193"/>
        <dbReference type="ChEBI" id="CHEBI:17499"/>
        <dbReference type="ChEBI" id="CHEBI:57306"/>
        <dbReference type="ChEBI" id="CHEBI:57307"/>
    </reaction>
</comment>
<evidence type="ECO:0000256" key="3">
    <source>
        <dbReference type="ARBA" id="ARBA00006501"/>
    </source>
</evidence>
<dbReference type="PANTHER" id="PTHR40255:SF1">
    <property type="entry name" value="PROTOPORPHYRINOGEN IX OXIDASE"/>
    <property type="match status" value="1"/>
</dbReference>
<name>A0A2A4YTU2_9PROT</name>
<comment type="cofactor">
    <cofactor evidence="14 15">
        <name>heme b</name>
        <dbReference type="ChEBI" id="CHEBI:60344"/>
    </cofactor>
    <text evidence="14 15">Binds 1 heme b (iron(II)-protoporphyrin IX) group per subunit.</text>
</comment>
<evidence type="ECO:0000256" key="1">
    <source>
        <dbReference type="ARBA" id="ARBA00004651"/>
    </source>
</evidence>
<evidence type="ECO:0000256" key="8">
    <source>
        <dbReference type="ARBA" id="ARBA00022723"/>
    </source>
</evidence>
<dbReference type="EC" id="1.3.99.-" evidence="14 15"/>
<comment type="caution">
    <text evidence="16">The sequence shown here is derived from an EMBL/GenBank/DDBJ whole genome shotgun (WGS) entry which is preliminary data.</text>
</comment>
<dbReference type="UniPathway" id="UPA00251">
    <property type="reaction ID" value="UER00324"/>
</dbReference>
<feature type="binding site" description="axial binding residue" evidence="14">
    <location>
        <position position="93"/>
    </location>
    <ligand>
        <name>heme</name>
        <dbReference type="ChEBI" id="CHEBI:30413"/>
    </ligand>
    <ligandPart>
        <name>Fe</name>
        <dbReference type="ChEBI" id="CHEBI:18248"/>
    </ligandPart>
</feature>
<evidence type="ECO:0000256" key="2">
    <source>
        <dbReference type="ARBA" id="ARBA00005073"/>
    </source>
</evidence>
<sequence length="149" mass="17259">MDFIADYYEIIKAVHIIAVISWMAGLLYLPRLFVNHAMNMDNADIRGLLEPMERKLLKLIMNPAMILAWVCGLLLALIPGLIDFKTDIWFHIKFLSVIIMTICHIYLGIERKKFISGEGIKTHKFYRLINEIPTILMIVIVVMVTVRPF</sequence>
<feature type="transmembrane region" description="Helical" evidence="14">
    <location>
        <begin position="59"/>
        <end position="82"/>
    </location>
</feature>
<evidence type="ECO:0000256" key="5">
    <source>
        <dbReference type="ARBA" id="ARBA00022475"/>
    </source>
</evidence>
<evidence type="ECO:0000256" key="4">
    <source>
        <dbReference type="ARBA" id="ARBA00017504"/>
    </source>
</evidence>
<comment type="similarity">
    <text evidence="3 14 15">Belongs to the HemJ family.</text>
</comment>